<comment type="caution">
    <text evidence="8">The sequence shown here is derived from an EMBL/GenBank/DDBJ whole genome shotgun (WGS) entry which is preliminary data.</text>
</comment>
<dbReference type="GO" id="GO:0005737">
    <property type="term" value="C:cytoplasm"/>
    <property type="evidence" value="ECO:0007669"/>
    <property type="project" value="TreeGrafter"/>
</dbReference>
<dbReference type="InterPro" id="IPR008949">
    <property type="entry name" value="Isoprenoid_synthase_dom_sf"/>
</dbReference>
<keyword evidence="9" id="KW-1185">Reference proteome</keyword>
<evidence type="ECO:0000256" key="6">
    <source>
        <dbReference type="ARBA" id="ARBA00034546"/>
    </source>
</evidence>
<dbReference type="SUPFAM" id="SSF48576">
    <property type="entry name" value="Terpenoid synthases"/>
    <property type="match status" value="1"/>
</dbReference>
<dbReference type="SFLD" id="SFLDS00005">
    <property type="entry name" value="Isoprenoid_Synthase_Type_I"/>
    <property type="match status" value="1"/>
</dbReference>
<dbReference type="GO" id="GO:0045337">
    <property type="term" value="P:farnesyl diphosphate biosynthetic process"/>
    <property type="evidence" value="ECO:0007669"/>
    <property type="project" value="TreeGrafter"/>
</dbReference>
<feature type="non-terminal residue" evidence="8">
    <location>
        <position position="1"/>
    </location>
</feature>
<keyword evidence="4" id="KW-0460">Magnesium</keyword>
<evidence type="ECO:0000256" key="5">
    <source>
        <dbReference type="ARBA" id="ARBA00033740"/>
    </source>
</evidence>
<sequence length="390" mass="44079">TLTPLFDMLRTASALRQGLRPALGSALDAAGPKPRHLSLLAPSPLRMQQLDDIKALNDFFPTVVEQLLEESKVCNIPSETEWLAKLLNHTVPGGKMVRALATYNGMRELGPSPSQQSDEFIAKAKCLAWSVEMIQSSMALADDIADQAPQRRGKPSWYTIAGSGAVFDALLLEHCSYRLLKRHFTEDAYFYTIELFVNTVFRLCIGQNHDIHCLAAGKPKFDDFSLERYRALCEFKSGEYSFYLPTAAAMFANGLTDPLAHKAARDIASDLGYIYQIQDDYLDCYGIIEHMGKQRTDIRNGKCTWLVAEAKRRATPKLLKTLKENYGMDDDAKVAIVEQVYEDLSMKQVFLDFEAKSFKDITNKIDKYSKVLPRVLYTYVLESVKYHVNR</sequence>
<evidence type="ECO:0000256" key="1">
    <source>
        <dbReference type="ARBA" id="ARBA00001946"/>
    </source>
</evidence>
<evidence type="ECO:0000256" key="4">
    <source>
        <dbReference type="ARBA" id="ARBA00022842"/>
    </source>
</evidence>
<dbReference type="InterPro" id="IPR000092">
    <property type="entry name" value="Polyprenyl_synt"/>
</dbReference>
<dbReference type="Proteomes" id="UP001219518">
    <property type="component" value="Unassembled WGS sequence"/>
</dbReference>
<dbReference type="GO" id="GO:0042811">
    <property type="term" value="P:pheromone biosynthetic process"/>
    <property type="evidence" value="ECO:0007669"/>
    <property type="project" value="UniProtKB-ARBA"/>
</dbReference>
<dbReference type="PROSITE" id="PS00444">
    <property type="entry name" value="POLYPRENYL_SYNTHASE_2"/>
    <property type="match status" value="1"/>
</dbReference>
<reference evidence="8" key="2">
    <citation type="journal article" date="2023" name="BMC Genomics">
        <title>Pest status, molecular evolution, and epigenetic factors derived from the genome assembly of Frankliniella fusca, a thysanopteran phytovirus vector.</title>
        <authorList>
            <person name="Catto M.A."/>
            <person name="Labadie P.E."/>
            <person name="Jacobson A.L."/>
            <person name="Kennedy G.G."/>
            <person name="Srinivasan R."/>
            <person name="Hunt B.G."/>
        </authorList>
    </citation>
    <scope>NUCLEOTIDE SEQUENCE</scope>
    <source>
        <strain evidence="8">PL_HMW_Pooled</strain>
    </source>
</reference>
<dbReference type="PANTHER" id="PTHR11525:SF0">
    <property type="entry name" value="FARNESYL PYROPHOSPHATE SYNTHASE"/>
    <property type="match status" value="1"/>
</dbReference>
<dbReference type="CDD" id="cd00685">
    <property type="entry name" value="Trans_IPPS_HT"/>
    <property type="match status" value="1"/>
</dbReference>
<dbReference type="AlphaFoldDB" id="A0AAE1HWF8"/>
<comment type="pathway">
    <text evidence="5">Pheromone biosynthesis.</text>
</comment>
<protein>
    <recommendedName>
        <fullName evidence="6">Farnesyl pyrophosphate synthase</fullName>
    </recommendedName>
</protein>
<dbReference type="EMBL" id="JAHWGI010001354">
    <property type="protein sequence ID" value="KAK3928751.1"/>
    <property type="molecule type" value="Genomic_DNA"/>
</dbReference>
<dbReference type="InterPro" id="IPR039702">
    <property type="entry name" value="FPS1-like"/>
</dbReference>
<proteinExistence type="inferred from homology"/>
<accession>A0AAE1HWF8</accession>
<name>A0AAE1HWF8_9NEOP</name>
<evidence type="ECO:0000256" key="3">
    <source>
        <dbReference type="ARBA" id="ARBA00022723"/>
    </source>
</evidence>
<dbReference type="GO" id="GO:0004161">
    <property type="term" value="F:dimethylallyltranstransferase activity"/>
    <property type="evidence" value="ECO:0007669"/>
    <property type="project" value="TreeGrafter"/>
</dbReference>
<comment type="similarity">
    <text evidence="7">Belongs to the FPP/GGPP synthase family.</text>
</comment>
<dbReference type="Pfam" id="PF00348">
    <property type="entry name" value="polyprenyl_synt"/>
    <property type="match status" value="1"/>
</dbReference>
<dbReference type="GO" id="GO:0004337">
    <property type="term" value="F:(2E,6E)-farnesyl diphosphate synthase activity"/>
    <property type="evidence" value="ECO:0007669"/>
    <property type="project" value="TreeGrafter"/>
</dbReference>
<dbReference type="GO" id="GO:0046872">
    <property type="term" value="F:metal ion binding"/>
    <property type="evidence" value="ECO:0007669"/>
    <property type="project" value="UniProtKB-KW"/>
</dbReference>
<reference evidence="8" key="1">
    <citation type="submission" date="2021-07" db="EMBL/GenBank/DDBJ databases">
        <authorList>
            <person name="Catto M.A."/>
            <person name="Jacobson A."/>
            <person name="Kennedy G."/>
            <person name="Labadie P."/>
            <person name="Hunt B.G."/>
            <person name="Srinivasan R."/>
        </authorList>
    </citation>
    <scope>NUCLEOTIDE SEQUENCE</scope>
    <source>
        <strain evidence="8">PL_HMW_Pooled</strain>
        <tissue evidence="8">Head</tissue>
    </source>
</reference>
<evidence type="ECO:0000313" key="9">
    <source>
        <dbReference type="Proteomes" id="UP001219518"/>
    </source>
</evidence>
<keyword evidence="2 7" id="KW-0808">Transferase</keyword>
<dbReference type="PANTHER" id="PTHR11525">
    <property type="entry name" value="FARNESYL-PYROPHOSPHATE SYNTHETASE"/>
    <property type="match status" value="1"/>
</dbReference>
<keyword evidence="3" id="KW-0479">Metal-binding</keyword>
<comment type="cofactor">
    <cofactor evidence="1">
        <name>Mg(2+)</name>
        <dbReference type="ChEBI" id="CHEBI:18420"/>
    </cofactor>
</comment>
<evidence type="ECO:0000313" key="8">
    <source>
        <dbReference type="EMBL" id="KAK3928751.1"/>
    </source>
</evidence>
<dbReference type="Gene3D" id="1.10.600.10">
    <property type="entry name" value="Farnesyl Diphosphate Synthase"/>
    <property type="match status" value="1"/>
</dbReference>
<evidence type="ECO:0000256" key="2">
    <source>
        <dbReference type="ARBA" id="ARBA00022679"/>
    </source>
</evidence>
<dbReference type="InterPro" id="IPR033749">
    <property type="entry name" value="Polyprenyl_synt_CS"/>
</dbReference>
<evidence type="ECO:0000256" key="7">
    <source>
        <dbReference type="RuleBase" id="RU004466"/>
    </source>
</evidence>
<gene>
    <name evidence="8" type="ORF">KUF71_016974</name>
</gene>
<organism evidence="8 9">
    <name type="scientific">Frankliniella fusca</name>
    <dbReference type="NCBI Taxonomy" id="407009"/>
    <lineage>
        <taxon>Eukaryota</taxon>
        <taxon>Metazoa</taxon>
        <taxon>Ecdysozoa</taxon>
        <taxon>Arthropoda</taxon>
        <taxon>Hexapoda</taxon>
        <taxon>Insecta</taxon>
        <taxon>Pterygota</taxon>
        <taxon>Neoptera</taxon>
        <taxon>Paraneoptera</taxon>
        <taxon>Thysanoptera</taxon>
        <taxon>Terebrantia</taxon>
        <taxon>Thripoidea</taxon>
        <taxon>Thripidae</taxon>
        <taxon>Frankliniella</taxon>
    </lineage>
</organism>